<dbReference type="HOGENOM" id="CLU_125042_0_0_1"/>
<dbReference type="Proteomes" id="UP000007802">
    <property type="component" value="Unassembled WGS sequence"/>
</dbReference>
<name>F2TRJ5_AJEDA</name>
<feature type="compositionally biased region" description="Basic and acidic residues" evidence="1">
    <location>
        <begin position="91"/>
        <end position="134"/>
    </location>
</feature>
<reference evidence="2" key="1">
    <citation type="submission" date="2010-03" db="EMBL/GenBank/DDBJ databases">
        <title>Annotation of Blastomyces dermatitidis strain ATCC 18188.</title>
        <authorList>
            <consortium name="The Broad Institute Genome Sequencing Platform"/>
            <consortium name="Broad Institute Genome Sequencing Center for Infectious Disease."/>
            <person name="Cuomo C."/>
            <person name="Klein B."/>
            <person name="Sullivan T."/>
            <person name="Heitman J."/>
            <person name="Young S."/>
            <person name="Zeng Q."/>
            <person name="Gargeya S."/>
            <person name="Alvarado L."/>
            <person name="Berlin A.M."/>
            <person name="Chapman S.B."/>
            <person name="Chen Z."/>
            <person name="Freedman E."/>
            <person name="Gellesch M."/>
            <person name="Goldberg J."/>
            <person name="Griggs A."/>
            <person name="Gujja S."/>
            <person name="Heilman E."/>
            <person name="Heiman D."/>
            <person name="Howarth C."/>
            <person name="Mehta T."/>
            <person name="Neiman D."/>
            <person name="Pearson M."/>
            <person name="Roberts A."/>
            <person name="Saif S."/>
            <person name="Shea T."/>
            <person name="Shenoy N."/>
            <person name="Sisk P."/>
            <person name="Stolte C."/>
            <person name="Sykes S."/>
            <person name="White J."/>
            <person name="Yandava C."/>
            <person name="Haas B."/>
            <person name="Nusbaum C."/>
            <person name="Birren B."/>
        </authorList>
    </citation>
    <scope>NUCLEOTIDE SEQUENCE [LARGE SCALE GENOMIC DNA]</scope>
    <source>
        <strain evidence="2">ATCC 18188</strain>
    </source>
</reference>
<proteinExistence type="predicted"/>
<protein>
    <submittedName>
        <fullName evidence="2">Uncharacterized protein</fullName>
    </submittedName>
</protein>
<dbReference type="EMBL" id="GG749507">
    <property type="protein sequence ID" value="EGE85858.2"/>
    <property type="molecule type" value="Genomic_DNA"/>
</dbReference>
<feature type="region of interest" description="Disordered" evidence="1">
    <location>
        <begin position="54"/>
        <end position="134"/>
    </location>
</feature>
<dbReference type="AlphaFoldDB" id="F2TRJ5"/>
<accession>F2TRJ5</accession>
<evidence type="ECO:0000256" key="1">
    <source>
        <dbReference type="SAM" id="MobiDB-lite"/>
    </source>
</evidence>
<organism evidence="2">
    <name type="scientific">Ajellomyces dermatitidis (strain ATCC 18188 / CBS 674.68)</name>
    <name type="common">Blastomyces dermatitidis</name>
    <dbReference type="NCBI Taxonomy" id="653446"/>
    <lineage>
        <taxon>Eukaryota</taxon>
        <taxon>Fungi</taxon>
        <taxon>Dikarya</taxon>
        <taxon>Ascomycota</taxon>
        <taxon>Pezizomycotina</taxon>
        <taxon>Eurotiomycetes</taxon>
        <taxon>Eurotiomycetidae</taxon>
        <taxon>Onygenales</taxon>
        <taxon>Ajellomycetaceae</taxon>
        <taxon>Blastomyces</taxon>
    </lineage>
</organism>
<gene>
    <name evidence="2" type="ORF">BDDG_08803</name>
</gene>
<sequence length="167" mass="19224">MSSRKIFRTSDERKVIDQINYLNRDGIRRVLKRLFQSLSQKEHNALLEAVKKTNKIKESESHSSMSKVDSRSDEEKTVVSCHQSARLHGQKVTDESVKKSENRSSKDSDVTAERFKQKFSDRDTDAEAATEDKMKSVAQIEVKVKSAVEDIYEKKDEEKLKLTEADK</sequence>
<feature type="compositionally biased region" description="Basic and acidic residues" evidence="1">
    <location>
        <begin position="68"/>
        <end position="77"/>
    </location>
</feature>
<evidence type="ECO:0000313" key="2">
    <source>
        <dbReference type="EMBL" id="EGE85858.2"/>
    </source>
</evidence>